<dbReference type="AlphaFoldDB" id="A0AAW2UT16"/>
<dbReference type="EMBL" id="JACGWN010000011">
    <property type="protein sequence ID" value="KAL0420381.1"/>
    <property type="molecule type" value="Genomic_DNA"/>
</dbReference>
<gene>
    <name evidence="1" type="ORF">Slati_3061000</name>
</gene>
<name>A0AAW2UT16_9LAMI</name>
<evidence type="ECO:0000313" key="1">
    <source>
        <dbReference type="EMBL" id="KAL0420381.1"/>
    </source>
</evidence>
<comment type="caution">
    <text evidence="1">The sequence shown here is derived from an EMBL/GenBank/DDBJ whole genome shotgun (WGS) entry which is preliminary data.</text>
</comment>
<sequence length="72" mass="7861">MHGRARAGPLPARCLASVRAVQAGRQRLTRAVVCAVRTHAALVCARARTACATAWGCRGRRGTARPFFHRFF</sequence>
<protein>
    <submittedName>
        <fullName evidence="1">Uncharacterized protein</fullName>
    </submittedName>
</protein>
<proteinExistence type="predicted"/>
<reference evidence="1" key="2">
    <citation type="journal article" date="2024" name="Plant">
        <title>Genomic evolution and insights into agronomic trait innovations of Sesamum species.</title>
        <authorList>
            <person name="Miao H."/>
            <person name="Wang L."/>
            <person name="Qu L."/>
            <person name="Liu H."/>
            <person name="Sun Y."/>
            <person name="Le M."/>
            <person name="Wang Q."/>
            <person name="Wei S."/>
            <person name="Zheng Y."/>
            <person name="Lin W."/>
            <person name="Duan Y."/>
            <person name="Cao H."/>
            <person name="Xiong S."/>
            <person name="Wang X."/>
            <person name="Wei L."/>
            <person name="Li C."/>
            <person name="Ma Q."/>
            <person name="Ju M."/>
            <person name="Zhao R."/>
            <person name="Li G."/>
            <person name="Mu C."/>
            <person name="Tian Q."/>
            <person name="Mei H."/>
            <person name="Zhang T."/>
            <person name="Gao T."/>
            <person name="Zhang H."/>
        </authorList>
    </citation>
    <scope>NUCLEOTIDE SEQUENCE</scope>
    <source>
        <strain evidence="1">KEN1</strain>
    </source>
</reference>
<accession>A0AAW2UT16</accession>
<reference evidence="1" key="1">
    <citation type="submission" date="2020-06" db="EMBL/GenBank/DDBJ databases">
        <authorList>
            <person name="Li T."/>
            <person name="Hu X."/>
            <person name="Zhang T."/>
            <person name="Song X."/>
            <person name="Zhang H."/>
            <person name="Dai N."/>
            <person name="Sheng W."/>
            <person name="Hou X."/>
            <person name="Wei L."/>
        </authorList>
    </citation>
    <scope>NUCLEOTIDE SEQUENCE</scope>
    <source>
        <strain evidence="1">KEN1</strain>
        <tissue evidence="1">Leaf</tissue>
    </source>
</reference>
<organism evidence="1">
    <name type="scientific">Sesamum latifolium</name>
    <dbReference type="NCBI Taxonomy" id="2727402"/>
    <lineage>
        <taxon>Eukaryota</taxon>
        <taxon>Viridiplantae</taxon>
        <taxon>Streptophyta</taxon>
        <taxon>Embryophyta</taxon>
        <taxon>Tracheophyta</taxon>
        <taxon>Spermatophyta</taxon>
        <taxon>Magnoliopsida</taxon>
        <taxon>eudicotyledons</taxon>
        <taxon>Gunneridae</taxon>
        <taxon>Pentapetalae</taxon>
        <taxon>asterids</taxon>
        <taxon>lamiids</taxon>
        <taxon>Lamiales</taxon>
        <taxon>Pedaliaceae</taxon>
        <taxon>Sesamum</taxon>
    </lineage>
</organism>